<dbReference type="GO" id="GO:0005615">
    <property type="term" value="C:extracellular space"/>
    <property type="evidence" value="ECO:0007669"/>
    <property type="project" value="TreeGrafter"/>
</dbReference>
<gene>
    <name evidence="6" type="ORF">OSB1V03_LOCUS12795</name>
</gene>
<dbReference type="PANTHER" id="PTHR43918">
    <property type="entry name" value="ACETYLCHOLINESTERASE"/>
    <property type="match status" value="1"/>
</dbReference>
<dbReference type="Proteomes" id="UP000759131">
    <property type="component" value="Unassembled WGS sequence"/>
</dbReference>
<dbReference type="EMBL" id="CAJPIZ010010906">
    <property type="protein sequence ID" value="CAG2112822.1"/>
    <property type="molecule type" value="Genomic_DNA"/>
</dbReference>
<reference evidence="6" key="1">
    <citation type="submission" date="2020-11" db="EMBL/GenBank/DDBJ databases">
        <authorList>
            <person name="Tran Van P."/>
        </authorList>
    </citation>
    <scope>NUCLEOTIDE SEQUENCE</scope>
</reference>
<dbReference type="OrthoDB" id="6484147at2759"/>
<dbReference type="GO" id="GO:0019695">
    <property type="term" value="P:choline metabolic process"/>
    <property type="evidence" value="ECO:0007669"/>
    <property type="project" value="TreeGrafter"/>
</dbReference>
<comment type="similarity">
    <text evidence="1">Belongs to the type-B carboxylesterase/lipase family.</text>
</comment>
<evidence type="ECO:0000313" key="7">
    <source>
        <dbReference type="Proteomes" id="UP000759131"/>
    </source>
</evidence>
<organism evidence="6">
    <name type="scientific">Medioppia subpectinata</name>
    <dbReference type="NCBI Taxonomy" id="1979941"/>
    <lineage>
        <taxon>Eukaryota</taxon>
        <taxon>Metazoa</taxon>
        <taxon>Ecdysozoa</taxon>
        <taxon>Arthropoda</taxon>
        <taxon>Chelicerata</taxon>
        <taxon>Arachnida</taxon>
        <taxon>Acari</taxon>
        <taxon>Acariformes</taxon>
        <taxon>Sarcoptiformes</taxon>
        <taxon>Oribatida</taxon>
        <taxon>Brachypylina</taxon>
        <taxon>Oppioidea</taxon>
        <taxon>Oppiidae</taxon>
        <taxon>Medioppia</taxon>
    </lineage>
</organism>
<dbReference type="InterPro" id="IPR002018">
    <property type="entry name" value="CarbesteraseB"/>
</dbReference>
<dbReference type="Gene3D" id="3.40.50.1820">
    <property type="entry name" value="alpha/beta hydrolase"/>
    <property type="match status" value="1"/>
</dbReference>
<evidence type="ECO:0000256" key="2">
    <source>
        <dbReference type="ARBA" id="ARBA00022487"/>
    </source>
</evidence>
<accession>A0A7R9L015</accession>
<keyword evidence="3" id="KW-0378">Hydrolase</keyword>
<feature type="non-terminal residue" evidence="6">
    <location>
        <position position="1"/>
    </location>
</feature>
<protein>
    <recommendedName>
        <fullName evidence="5">Carboxylesterase type B domain-containing protein</fullName>
    </recommendedName>
</protein>
<keyword evidence="4" id="KW-0325">Glycoprotein</keyword>
<dbReference type="PANTHER" id="PTHR43918:SF4">
    <property type="entry name" value="CARBOXYLIC ESTER HYDROLASE"/>
    <property type="match status" value="1"/>
</dbReference>
<name>A0A7R9L015_9ACAR</name>
<dbReference type="EMBL" id="OC865481">
    <property type="protein sequence ID" value="CAD7632392.1"/>
    <property type="molecule type" value="Genomic_DNA"/>
</dbReference>
<keyword evidence="7" id="KW-1185">Reference proteome</keyword>
<feature type="domain" description="Carboxylesterase type B" evidence="5">
    <location>
        <begin position="14"/>
        <end position="244"/>
    </location>
</feature>
<dbReference type="InterPro" id="IPR029058">
    <property type="entry name" value="AB_hydrolase_fold"/>
</dbReference>
<evidence type="ECO:0000256" key="1">
    <source>
        <dbReference type="ARBA" id="ARBA00005964"/>
    </source>
</evidence>
<dbReference type="InterPro" id="IPR050654">
    <property type="entry name" value="AChE-related_enzymes"/>
</dbReference>
<evidence type="ECO:0000259" key="5">
    <source>
        <dbReference type="Pfam" id="PF00135"/>
    </source>
</evidence>
<dbReference type="GO" id="GO:0003990">
    <property type="term" value="F:acetylcholinesterase activity"/>
    <property type="evidence" value="ECO:0007669"/>
    <property type="project" value="TreeGrafter"/>
</dbReference>
<keyword evidence="2" id="KW-0719">Serine esterase</keyword>
<dbReference type="SUPFAM" id="SSF53474">
    <property type="entry name" value="alpha/beta-Hydrolases"/>
    <property type="match status" value="1"/>
</dbReference>
<sequence>MYNRERPALSTVEGLQRAKQLARRLNCDEYDYKWLDCLRAIEDPNLFIEIPDNENIFVITHPVFGTQFLPVLSQKNIEVMAGVVKDEGPLLTRALFPEMTEQLFHKVVRDLSREYHNIDVNEVCDHYLKGVHKTNSSQLKAAFNELFGDLVITCPTYHFAKRLATNGHKLYFYRFNCQSKQFSNLSACESGVVCHGADIDFVFGHPLRNPTLYTETDYDFSIDVMKMWTNFAKTGKAHDVWPQLWDKSVIRVKDLNPNDMSLILDNPYESNCRHRYRHHNRRQQYRVRAGSGRALSTTSDRAFRGRTGGRYWARFVALGVVLGFHTYPYLNIALIVSLASTATDHRPIRHSVKLLFIWENSFNISSEHSYPNFVLPRPLARGSPSNLMAGLAPAVPPMAMDIIAMITVKSSGRAVSAGTFWTAITGVLVVGVGDGFAGGQRRQWGDDSGGRCCTVRSGTASGWCNSCGAARGVTARGWTASDWFTSCGTTRGLTTSG</sequence>
<evidence type="ECO:0000313" key="6">
    <source>
        <dbReference type="EMBL" id="CAD7632392.1"/>
    </source>
</evidence>
<dbReference type="GO" id="GO:0006581">
    <property type="term" value="P:acetylcholine catabolic process"/>
    <property type="evidence" value="ECO:0007669"/>
    <property type="project" value="TreeGrafter"/>
</dbReference>
<evidence type="ECO:0000256" key="4">
    <source>
        <dbReference type="ARBA" id="ARBA00023180"/>
    </source>
</evidence>
<dbReference type="GO" id="GO:0005886">
    <property type="term" value="C:plasma membrane"/>
    <property type="evidence" value="ECO:0007669"/>
    <property type="project" value="TreeGrafter"/>
</dbReference>
<proteinExistence type="inferred from homology"/>
<dbReference type="Pfam" id="PF00135">
    <property type="entry name" value="COesterase"/>
    <property type="match status" value="1"/>
</dbReference>
<dbReference type="AlphaFoldDB" id="A0A7R9L015"/>
<evidence type="ECO:0000256" key="3">
    <source>
        <dbReference type="ARBA" id="ARBA00022801"/>
    </source>
</evidence>